<keyword evidence="3 6" id="KW-1133">Transmembrane helix</keyword>
<evidence type="ECO:0000256" key="1">
    <source>
        <dbReference type="ARBA" id="ARBA00004651"/>
    </source>
</evidence>
<dbReference type="Proteomes" id="UP001147653">
    <property type="component" value="Unassembled WGS sequence"/>
</dbReference>
<comment type="subcellular location">
    <subcellularLocation>
        <location evidence="1">Cell membrane</location>
        <topology evidence="1">Multi-pass membrane protein</topology>
    </subcellularLocation>
</comment>
<proteinExistence type="predicted"/>
<feature type="transmembrane region" description="Helical" evidence="6">
    <location>
        <begin position="36"/>
        <end position="57"/>
    </location>
</feature>
<feature type="non-terminal residue" evidence="8">
    <location>
        <position position="202"/>
    </location>
</feature>
<dbReference type="SUPFAM" id="SSF103473">
    <property type="entry name" value="MFS general substrate transporter"/>
    <property type="match status" value="1"/>
</dbReference>
<keyword evidence="4 6" id="KW-0472">Membrane</keyword>
<evidence type="ECO:0000313" key="8">
    <source>
        <dbReference type="EMBL" id="MDA0183354.1"/>
    </source>
</evidence>
<reference evidence="8" key="1">
    <citation type="submission" date="2022-10" db="EMBL/GenBank/DDBJ databases">
        <title>The WGS of Solirubrobacter phytolaccae KCTC 29190.</title>
        <authorList>
            <person name="Jiang Z."/>
        </authorList>
    </citation>
    <scope>NUCLEOTIDE SEQUENCE</scope>
    <source>
        <strain evidence="8">KCTC 29190</strain>
    </source>
</reference>
<dbReference type="InterPro" id="IPR011701">
    <property type="entry name" value="MFS"/>
</dbReference>
<dbReference type="GO" id="GO:0022857">
    <property type="term" value="F:transmembrane transporter activity"/>
    <property type="evidence" value="ECO:0007669"/>
    <property type="project" value="InterPro"/>
</dbReference>
<dbReference type="RefSeq" id="WP_270027745.1">
    <property type="nucleotide sequence ID" value="NZ_JAPDDP010000052.1"/>
</dbReference>
<accession>A0A9X3NDU3</accession>
<evidence type="ECO:0000259" key="7">
    <source>
        <dbReference type="PROSITE" id="PS50850"/>
    </source>
</evidence>
<evidence type="ECO:0000313" key="9">
    <source>
        <dbReference type="Proteomes" id="UP001147653"/>
    </source>
</evidence>
<gene>
    <name evidence="8" type="ORF">OJ997_23795</name>
</gene>
<dbReference type="GO" id="GO:0005886">
    <property type="term" value="C:plasma membrane"/>
    <property type="evidence" value="ECO:0007669"/>
    <property type="project" value="UniProtKB-SubCell"/>
</dbReference>
<feature type="region of interest" description="Disordered" evidence="5">
    <location>
        <begin position="172"/>
        <end position="202"/>
    </location>
</feature>
<evidence type="ECO:0000256" key="3">
    <source>
        <dbReference type="ARBA" id="ARBA00022989"/>
    </source>
</evidence>
<protein>
    <submittedName>
        <fullName evidence="8">MFS transporter</fullName>
    </submittedName>
</protein>
<feature type="transmembrane region" description="Helical" evidence="6">
    <location>
        <begin position="122"/>
        <end position="140"/>
    </location>
</feature>
<evidence type="ECO:0000256" key="2">
    <source>
        <dbReference type="ARBA" id="ARBA00022692"/>
    </source>
</evidence>
<dbReference type="PROSITE" id="PS50850">
    <property type="entry name" value="MFS"/>
    <property type="match status" value="1"/>
</dbReference>
<dbReference type="InterPro" id="IPR020846">
    <property type="entry name" value="MFS_dom"/>
</dbReference>
<feature type="transmembrane region" description="Helical" evidence="6">
    <location>
        <begin position="69"/>
        <end position="87"/>
    </location>
</feature>
<evidence type="ECO:0000256" key="4">
    <source>
        <dbReference type="ARBA" id="ARBA00023136"/>
    </source>
</evidence>
<dbReference type="EMBL" id="JAPDDP010000052">
    <property type="protein sequence ID" value="MDA0183354.1"/>
    <property type="molecule type" value="Genomic_DNA"/>
</dbReference>
<dbReference type="Gene3D" id="1.20.1720.10">
    <property type="entry name" value="Multidrug resistance protein D"/>
    <property type="match status" value="1"/>
</dbReference>
<organism evidence="8 9">
    <name type="scientific">Solirubrobacter phytolaccae</name>
    <dbReference type="NCBI Taxonomy" id="1404360"/>
    <lineage>
        <taxon>Bacteria</taxon>
        <taxon>Bacillati</taxon>
        <taxon>Actinomycetota</taxon>
        <taxon>Thermoleophilia</taxon>
        <taxon>Solirubrobacterales</taxon>
        <taxon>Solirubrobacteraceae</taxon>
        <taxon>Solirubrobacter</taxon>
    </lineage>
</organism>
<keyword evidence="2 6" id="KW-0812">Transmembrane</keyword>
<feature type="domain" description="Major facilitator superfamily (MFS) profile" evidence="7">
    <location>
        <begin position="1"/>
        <end position="202"/>
    </location>
</feature>
<dbReference type="PANTHER" id="PTHR23501:SF5">
    <property type="entry name" value="TRANSPORT PROTEIN"/>
    <property type="match status" value="1"/>
</dbReference>
<name>A0A9X3NDU3_9ACTN</name>
<dbReference type="Pfam" id="PF07690">
    <property type="entry name" value="MFS_1"/>
    <property type="match status" value="1"/>
</dbReference>
<evidence type="ECO:0000256" key="5">
    <source>
        <dbReference type="SAM" id="MobiDB-lite"/>
    </source>
</evidence>
<comment type="caution">
    <text evidence="8">The sequence shown here is derived from an EMBL/GenBank/DDBJ whole genome shotgun (WGS) entry which is preliminary data.</text>
</comment>
<sequence>MAGTRRALVAIAAALALADASIVALALPPILVEFETTITGAAAIVGVYALVLAACLWPARGLRPGPAGLLVFAAASIGCALAPNLWLMLLFRAVQAAGAAAALLTAFQVLEAGASPTGRRWWLGAALIGTAAGPAIGGVLTEAFDWRAIFVVQVPLALAAAWACRTDAPAVAAPSSESGSAELPPSRDTASAATRRAPATAV</sequence>
<keyword evidence="9" id="KW-1185">Reference proteome</keyword>
<feature type="compositionally biased region" description="Low complexity" evidence="5">
    <location>
        <begin position="186"/>
        <end position="202"/>
    </location>
</feature>
<dbReference type="InterPro" id="IPR036259">
    <property type="entry name" value="MFS_trans_sf"/>
</dbReference>
<dbReference type="PANTHER" id="PTHR23501">
    <property type="entry name" value="MAJOR FACILITATOR SUPERFAMILY"/>
    <property type="match status" value="1"/>
</dbReference>
<feature type="transmembrane region" description="Helical" evidence="6">
    <location>
        <begin position="93"/>
        <end position="110"/>
    </location>
</feature>
<evidence type="ECO:0000256" key="6">
    <source>
        <dbReference type="SAM" id="Phobius"/>
    </source>
</evidence>
<dbReference type="AlphaFoldDB" id="A0A9X3NDU3"/>